<evidence type="ECO:0000259" key="10">
    <source>
        <dbReference type="PROSITE" id="PS51278"/>
    </source>
</evidence>
<organism evidence="11 12">
    <name type="scientific">Oleidesulfovibrio alaskensis (strain ATCC BAA-1058 / DSM 17464 / G20)</name>
    <name type="common">Desulfovibrio alaskensis</name>
    <dbReference type="NCBI Taxonomy" id="207559"/>
    <lineage>
        <taxon>Bacteria</taxon>
        <taxon>Pseudomonadati</taxon>
        <taxon>Thermodesulfobacteriota</taxon>
        <taxon>Desulfovibrionia</taxon>
        <taxon>Desulfovibrionales</taxon>
        <taxon>Desulfovibrionaceae</taxon>
        <taxon>Oleidesulfovibrio</taxon>
    </lineage>
</organism>
<evidence type="ECO:0000256" key="5">
    <source>
        <dbReference type="ARBA" id="ARBA00022840"/>
    </source>
</evidence>
<evidence type="ECO:0000313" key="11">
    <source>
        <dbReference type="EMBL" id="ABB40470.1"/>
    </source>
</evidence>
<feature type="active site" description="For GATase activity" evidence="8">
    <location>
        <position position="2"/>
    </location>
</feature>
<evidence type="ECO:0000256" key="1">
    <source>
        <dbReference type="ARBA" id="ARBA00005187"/>
    </source>
</evidence>
<keyword evidence="12" id="KW-1185">Reference proteome</keyword>
<dbReference type="InterPro" id="IPR006426">
    <property type="entry name" value="Asn_synth_AEB"/>
</dbReference>
<keyword evidence="8" id="KW-0061">Asparagine biosynthesis</keyword>
<dbReference type="SUPFAM" id="SSF52402">
    <property type="entry name" value="Adenine nucleotide alpha hydrolases-like"/>
    <property type="match status" value="1"/>
</dbReference>
<dbReference type="Gene3D" id="3.60.20.10">
    <property type="entry name" value="Glutamine Phosphoribosylpyrophosphate, subunit 1, domain 1"/>
    <property type="match status" value="1"/>
</dbReference>
<dbReference type="KEGG" id="dde:Dde_3677"/>
<dbReference type="PANTHER" id="PTHR43284:SF1">
    <property type="entry name" value="ASPARAGINE SYNTHETASE"/>
    <property type="match status" value="1"/>
</dbReference>
<evidence type="ECO:0000256" key="3">
    <source>
        <dbReference type="ARBA" id="ARBA00012737"/>
    </source>
</evidence>
<keyword evidence="5 9" id="KW-0067">ATP-binding</keyword>
<feature type="binding site" evidence="9">
    <location>
        <begin position="388"/>
        <end position="389"/>
    </location>
    <ligand>
        <name>ATP</name>
        <dbReference type="ChEBI" id="CHEBI:30616"/>
    </ligand>
</feature>
<dbReference type="EC" id="6.3.5.4" evidence="3"/>
<dbReference type="AlphaFoldDB" id="Q30V26"/>
<comment type="similarity">
    <text evidence="2">Belongs to the asparagine synthetase family.</text>
</comment>
<dbReference type="PROSITE" id="PS51278">
    <property type="entry name" value="GATASE_TYPE_2"/>
    <property type="match status" value="1"/>
</dbReference>
<dbReference type="GO" id="GO:0006529">
    <property type="term" value="P:asparagine biosynthetic process"/>
    <property type="evidence" value="ECO:0007669"/>
    <property type="project" value="UniProtKB-KW"/>
</dbReference>
<dbReference type="InterPro" id="IPR001962">
    <property type="entry name" value="Asn_synthase"/>
</dbReference>
<feature type="binding site" evidence="9">
    <location>
        <position position="101"/>
    </location>
    <ligand>
        <name>L-glutamine</name>
        <dbReference type="ChEBI" id="CHEBI:58359"/>
    </ligand>
</feature>
<dbReference type="eggNOG" id="COG0367">
    <property type="taxonomic scope" value="Bacteria"/>
</dbReference>
<dbReference type="HOGENOM" id="CLU_014658_3_1_7"/>
<comment type="catalytic activity">
    <reaction evidence="7">
        <text>L-aspartate + L-glutamine + ATP + H2O = L-asparagine + L-glutamate + AMP + diphosphate + H(+)</text>
        <dbReference type="Rhea" id="RHEA:12228"/>
        <dbReference type="ChEBI" id="CHEBI:15377"/>
        <dbReference type="ChEBI" id="CHEBI:15378"/>
        <dbReference type="ChEBI" id="CHEBI:29985"/>
        <dbReference type="ChEBI" id="CHEBI:29991"/>
        <dbReference type="ChEBI" id="CHEBI:30616"/>
        <dbReference type="ChEBI" id="CHEBI:33019"/>
        <dbReference type="ChEBI" id="CHEBI:58048"/>
        <dbReference type="ChEBI" id="CHEBI:58359"/>
        <dbReference type="ChEBI" id="CHEBI:456215"/>
        <dbReference type="EC" id="6.3.5.4"/>
    </reaction>
</comment>
<evidence type="ECO:0000256" key="4">
    <source>
        <dbReference type="ARBA" id="ARBA00022741"/>
    </source>
</evidence>
<dbReference type="InterPro" id="IPR033738">
    <property type="entry name" value="AsnB_N"/>
</dbReference>
<dbReference type="GO" id="GO:0004066">
    <property type="term" value="F:asparagine synthase (glutamine-hydrolyzing) activity"/>
    <property type="evidence" value="ECO:0007669"/>
    <property type="project" value="UniProtKB-EC"/>
</dbReference>
<keyword evidence="8" id="KW-0028">Amino-acid biosynthesis</keyword>
<proteinExistence type="inferred from homology"/>
<dbReference type="CDD" id="cd00712">
    <property type="entry name" value="AsnB"/>
    <property type="match status" value="1"/>
</dbReference>
<dbReference type="Gene3D" id="3.40.50.620">
    <property type="entry name" value="HUPs"/>
    <property type="match status" value="2"/>
</dbReference>
<evidence type="ECO:0000313" key="12">
    <source>
        <dbReference type="Proteomes" id="UP000002710"/>
    </source>
</evidence>
<evidence type="ECO:0000256" key="6">
    <source>
        <dbReference type="ARBA" id="ARBA00022962"/>
    </source>
</evidence>
<keyword evidence="6 8" id="KW-0315">Glutamine amidotransferase</keyword>
<comment type="pathway">
    <text evidence="1">Amino-acid biosynthesis; L-asparagine biosynthesis; L-asparagine from L-aspartate (L-Gln route): step 1/1.</text>
</comment>
<reference evidence="11 12" key="1">
    <citation type="journal article" date="2011" name="J. Bacteriol.">
        <title>Complete genome sequence and updated annotation of Desulfovibrio alaskensis G20.</title>
        <authorList>
            <person name="Hauser L.J."/>
            <person name="Land M.L."/>
            <person name="Brown S.D."/>
            <person name="Larimer F."/>
            <person name="Keller K.L."/>
            <person name="Rapp-Giles B.J."/>
            <person name="Price M.N."/>
            <person name="Lin M."/>
            <person name="Bruce D.C."/>
            <person name="Detter J.C."/>
            <person name="Tapia R."/>
            <person name="Han C.S."/>
            <person name="Goodwin L.A."/>
            <person name="Cheng J.F."/>
            <person name="Pitluck S."/>
            <person name="Copeland A."/>
            <person name="Lucas S."/>
            <person name="Nolan M."/>
            <person name="Lapidus A.L."/>
            <person name="Palumbo A.V."/>
            <person name="Wall J.D."/>
        </authorList>
    </citation>
    <scope>NUCLEOTIDE SEQUENCE [LARGE SCALE GENOMIC DNA]</scope>
    <source>
        <strain evidence="12">ATCC BAA 1058 / DSM 17464 / G20</strain>
    </source>
</reference>
<keyword evidence="4 9" id="KW-0547">Nucleotide-binding</keyword>
<dbReference type="PANTHER" id="PTHR43284">
    <property type="entry name" value="ASPARAGINE SYNTHETASE (GLUTAMINE-HYDROLYZING)"/>
    <property type="match status" value="1"/>
</dbReference>
<dbReference type="Proteomes" id="UP000002710">
    <property type="component" value="Chromosome"/>
</dbReference>
<dbReference type="Pfam" id="PF13537">
    <property type="entry name" value="GATase_7"/>
    <property type="match status" value="1"/>
</dbReference>
<dbReference type="Pfam" id="PF00733">
    <property type="entry name" value="Asn_synthase"/>
    <property type="match status" value="1"/>
</dbReference>
<evidence type="ECO:0000256" key="2">
    <source>
        <dbReference type="ARBA" id="ARBA00005752"/>
    </source>
</evidence>
<dbReference type="PIRSF" id="PIRSF001589">
    <property type="entry name" value="Asn_synthetase_glu-h"/>
    <property type="match status" value="1"/>
</dbReference>
<name>Q30V26_OLEA2</name>
<dbReference type="MEROPS" id="C44.001"/>
<sequence length="632" mass="71121">MCGIAGYIGRRCLPDDAVRRCHAAMRHRGPDGSGTFRRCTADGRHVLLLHARLSILDPDPRSGQPMQRGGGVLAFNGELYNFSEVRERLERGGLAFDTTGDTEVLLRALDPQGRSLLCGGHAAEDLLHGMAGALDACEGMWAFAYFDASRGTLVLGRDRFGEKPLYYLRDDDGGLYFGSEPKLLAALTGRPLRPDTEHLRRYLVNGYKSLYKTRQTFFAGLRQVPAGTMLAADAGGLRGLCYWERPHAAHDPVQEDMSFADAVRGTRERLIRSVELRLRADVPLAFCMSGGIDSNSLICIARRVFGYDVHGFTVMNTDARYEERECVEHVVRELGLRHTSVSPSVAGFLDGLRTLVRAHDAPVLTISYYVHWLLMQRIRQQGYAISISGTAADELFTGYYDHHNLYLAAMYGSGALYDKALENWRRHVAPVVRNPYLQDPEVFVHAPQERGHIYLHNDRFAGALRQPFDEPFTEHAYHAVPLRNRMLNELFHEAVPVILHEDDLNAMYHSVENRSPFLDRDLFDFSLRIPVRHLVRDGMAKAVLREAMRGIVPDMILDNRRKVGFNAPVLDFLDVRDSAVRAQVLADSPVWDFVRRDAVAQLLDGRSLGNSESKFLFNILCCKMFLEDCADA</sequence>
<dbReference type="SUPFAM" id="SSF56235">
    <property type="entry name" value="N-terminal nucleophile aminohydrolases (Ntn hydrolases)"/>
    <property type="match status" value="1"/>
</dbReference>
<dbReference type="InterPro" id="IPR017932">
    <property type="entry name" value="GATase_2_dom"/>
</dbReference>
<dbReference type="RefSeq" id="WP_011369341.1">
    <property type="nucleotide sequence ID" value="NC_007519.1"/>
</dbReference>
<dbReference type="InterPro" id="IPR014729">
    <property type="entry name" value="Rossmann-like_a/b/a_fold"/>
</dbReference>
<feature type="domain" description="Glutamine amidotransferase type-2" evidence="10">
    <location>
        <begin position="2"/>
        <end position="235"/>
    </location>
</feature>
<evidence type="ECO:0000256" key="7">
    <source>
        <dbReference type="ARBA" id="ARBA00048741"/>
    </source>
</evidence>
<gene>
    <name evidence="11" type="ordered locus">Dde_3677</name>
</gene>
<dbReference type="CDD" id="cd01991">
    <property type="entry name" value="Asn_synthase_B_C"/>
    <property type="match status" value="1"/>
</dbReference>
<dbReference type="InterPro" id="IPR029055">
    <property type="entry name" value="Ntn_hydrolases_N"/>
</dbReference>
<dbReference type="NCBIfam" id="TIGR01536">
    <property type="entry name" value="asn_synth_AEB"/>
    <property type="match status" value="1"/>
</dbReference>
<accession>Q30V26</accession>
<evidence type="ECO:0000256" key="9">
    <source>
        <dbReference type="PIRSR" id="PIRSR001589-2"/>
    </source>
</evidence>
<dbReference type="GO" id="GO:0005524">
    <property type="term" value="F:ATP binding"/>
    <property type="evidence" value="ECO:0007669"/>
    <property type="project" value="UniProtKB-KW"/>
</dbReference>
<protein>
    <recommendedName>
        <fullName evidence="3">asparagine synthase (glutamine-hydrolyzing)</fullName>
        <ecNumber evidence="3">6.3.5.4</ecNumber>
    </recommendedName>
</protein>
<dbReference type="EMBL" id="CP000112">
    <property type="protein sequence ID" value="ABB40470.1"/>
    <property type="molecule type" value="Genomic_DNA"/>
</dbReference>
<dbReference type="InterPro" id="IPR051786">
    <property type="entry name" value="ASN_synthetase/amidase"/>
</dbReference>
<feature type="binding site" evidence="9">
    <location>
        <position position="314"/>
    </location>
    <ligand>
        <name>ATP</name>
        <dbReference type="ChEBI" id="CHEBI:30616"/>
    </ligand>
</feature>
<evidence type="ECO:0000256" key="8">
    <source>
        <dbReference type="PIRSR" id="PIRSR001589-1"/>
    </source>
</evidence>
<dbReference type="STRING" id="207559.Dde_3677"/>